<evidence type="ECO:0000313" key="7">
    <source>
        <dbReference type="Proteomes" id="UP000583101"/>
    </source>
</evidence>
<accession>A0A4Y8A9Q9</accession>
<gene>
    <name evidence="5" type="ORF">E2R65_14895</name>
    <name evidence="4" type="ORF">GGR35_002435</name>
</gene>
<organism evidence="5 6">
    <name type="scientific">Mucilaginibacter phyllosphaerae</name>
    <dbReference type="NCBI Taxonomy" id="1812349"/>
    <lineage>
        <taxon>Bacteria</taxon>
        <taxon>Pseudomonadati</taxon>
        <taxon>Bacteroidota</taxon>
        <taxon>Sphingobacteriia</taxon>
        <taxon>Sphingobacteriales</taxon>
        <taxon>Sphingobacteriaceae</taxon>
        <taxon>Mucilaginibacter</taxon>
    </lineage>
</organism>
<dbReference type="InterPro" id="IPR050595">
    <property type="entry name" value="Bact_response_regulator"/>
</dbReference>
<dbReference type="PANTHER" id="PTHR44591:SF3">
    <property type="entry name" value="RESPONSE REGULATORY DOMAIN-CONTAINING PROTEIN"/>
    <property type="match status" value="1"/>
</dbReference>
<evidence type="ECO:0000313" key="5">
    <source>
        <dbReference type="EMBL" id="TEW65197.1"/>
    </source>
</evidence>
<dbReference type="Pfam" id="PF00072">
    <property type="entry name" value="Response_reg"/>
    <property type="match status" value="1"/>
</dbReference>
<dbReference type="Proteomes" id="UP000583101">
    <property type="component" value="Unassembled WGS sequence"/>
</dbReference>
<comment type="caution">
    <text evidence="5">The sequence shown here is derived from an EMBL/GenBank/DDBJ whole genome shotgun (WGS) entry which is preliminary data.</text>
</comment>
<proteinExistence type="predicted"/>
<reference evidence="4 7" key="3">
    <citation type="submission" date="2020-08" db="EMBL/GenBank/DDBJ databases">
        <title>Genomic Encyclopedia of Type Strains, Phase IV (KMG-IV): sequencing the most valuable type-strain genomes for metagenomic binning, comparative biology and taxonomic classification.</title>
        <authorList>
            <person name="Goeker M."/>
        </authorList>
    </citation>
    <scope>NUCLEOTIDE SEQUENCE [LARGE SCALE GENOMIC DNA]</scope>
    <source>
        <strain evidence="4 7">DSM 100995</strain>
    </source>
</reference>
<feature type="domain" description="Response regulatory" evidence="3">
    <location>
        <begin position="9"/>
        <end position="123"/>
    </location>
</feature>
<dbReference type="Gene3D" id="3.40.50.2300">
    <property type="match status" value="1"/>
</dbReference>
<dbReference type="InterPro" id="IPR001789">
    <property type="entry name" value="Sig_transdc_resp-reg_receiver"/>
</dbReference>
<sequence>METSATKKSILILDKDSRILTAVDDIMHKGNYDVHILFDPNSVFDKAKTLKPDLVILDYLLLNNECAEICRDFKNDSEMSAVPLIVVTAYKSKKACDEACQCDALFVKPLDIPLFASHINYLIAS</sequence>
<dbReference type="SUPFAM" id="SSF52172">
    <property type="entry name" value="CheY-like"/>
    <property type="match status" value="1"/>
</dbReference>
<reference evidence="5 6" key="1">
    <citation type="journal article" date="2016" name="Int. J. Syst. Evol. Microbiol.">
        <title>Proposal of Mucilaginibacter phyllosphaerae sp. nov. isolated from the phyllosphere of Galium album.</title>
        <authorList>
            <person name="Aydogan E.L."/>
            <person name="Busse H.J."/>
            <person name="Moser G."/>
            <person name="Muller C."/>
            <person name="Kampfer P."/>
            <person name="Glaeser S.P."/>
        </authorList>
    </citation>
    <scope>NUCLEOTIDE SEQUENCE [LARGE SCALE GENOMIC DNA]</scope>
    <source>
        <strain evidence="5 6">PP-F2FG21</strain>
    </source>
</reference>
<name>A0A4Y8A9Q9_9SPHI</name>
<dbReference type="AlphaFoldDB" id="A0A4Y8A9Q9"/>
<dbReference type="EMBL" id="SNQG01000005">
    <property type="protein sequence ID" value="TEW65197.1"/>
    <property type="molecule type" value="Genomic_DNA"/>
</dbReference>
<reference evidence="5" key="2">
    <citation type="submission" date="2019-03" db="EMBL/GenBank/DDBJ databases">
        <authorList>
            <person name="Yan Y.-Q."/>
            <person name="Du Z.-J."/>
        </authorList>
    </citation>
    <scope>NUCLEOTIDE SEQUENCE</scope>
    <source>
        <strain evidence="5">PP-F2FG21</strain>
    </source>
</reference>
<dbReference type="GO" id="GO:0000160">
    <property type="term" value="P:phosphorelay signal transduction system"/>
    <property type="evidence" value="ECO:0007669"/>
    <property type="project" value="InterPro"/>
</dbReference>
<dbReference type="RefSeq" id="WP_134337269.1">
    <property type="nucleotide sequence ID" value="NZ_BMCZ01000005.1"/>
</dbReference>
<protein>
    <submittedName>
        <fullName evidence="4 5">Response regulator</fullName>
    </submittedName>
</protein>
<dbReference type="SMART" id="SM00448">
    <property type="entry name" value="REC"/>
    <property type="match status" value="1"/>
</dbReference>
<feature type="modified residue" description="4-aspartylphosphate" evidence="2">
    <location>
        <position position="58"/>
    </location>
</feature>
<dbReference type="OrthoDB" id="796448at2"/>
<evidence type="ECO:0000256" key="1">
    <source>
        <dbReference type="ARBA" id="ARBA00022553"/>
    </source>
</evidence>
<dbReference type="InterPro" id="IPR011006">
    <property type="entry name" value="CheY-like_superfamily"/>
</dbReference>
<evidence type="ECO:0000259" key="3">
    <source>
        <dbReference type="PROSITE" id="PS50110"/>
    </source>
</evidence>
<keyword evidence="1 2" id="KW-0597">Phosphoprotein</keyword>
<evidence type="ECO:0000313" key="6">
    <source>
        <dbReference type="Proteomes" id="UP000297248"/>
    </source>
</evidence>
<dbReference type="PROSITE" id="PS50110">
    <property type="entry name" value="RESPONSE_REGULATORY"/>
    <property type="match status" value="1"/>
</dbReference>
<dbReference type="PANTHER" id="PTHR44591">
    <property type="entry name" value="STRESS RESPONSE REGULATOR PROTEIN 1"/>
    <property type="match status" value="1"/>
</dbReference>
<keyword evidence="7" id="KW-1185">Reference proteome</keyword>
<dbReference type="Proteomes" id="UP000297248">
    <property type="component" value="Unassembled WGS sequence"/>
</dbReference>
<evidence type="ECO:0000313" key="4">
    <source>
        <dbReference type="EMBL" id="MBB3969822.1"/>
    </source>
</evidence>
<evidence type="ECO:0000256" key="2">
    <source>
        <dbReference type="PROSITE-ProRule" id="PRU00169"/>
    </source>
</evidence>
<dbReference type="EMBL" id="JACIEG010000004">
    <property type="protein sequence ID" value="MBB3969822.1"/>
    <property type="molecule type" value="Genomic_DNA"/>
</dbReference>